<evidence type="ECO:0000256" key="5">
    <source>
        <dbReference type="ARBA" id="ARBA00022824"/>
    </source>
</evidence>
<evidence type="ECO:0000256" key="9">
    <source>
        <dbReference type="ARBA" id="ARBA00023180"/>
    </source>
</evidence>
<keyword evidence="10" id="KW-0834">Unfolded protein response</keyword>
<evidence type="ECO:0000256" key="13">
    <source>
        <dbReference type="PROSITE-ProRule" id="PRU10141"/>
    </source>
</evidence>
<keyword evidence="3 13" id="KW-0547">Nucleotide-binding</keyword>
<dbReference type="RefSeq" id="XP_050497494.1">
    <property type="nucleotide sequence ID" value="XM_050641537.1"/>
</dbReference>
<proteinExistence type="inferred from homology"/>
<evidence type="ECO:0000256" key="15">
    <source>
        <dbReference type="SAM" id="SignalP"/>
    </source>
</evidence>
<dbReference type="InterPro" id="IPR011047">
    <property type="entry name" value="Quinoprotein_ADH-like_sf"/>
</dbReference>
<evidence type="ECO:0000256" key="4">
    <source>
        <dbReference type="ARBA" id="ARBA00022777"/>
    </source>
</evidence>
<dbReference type="InterPro" id="IPR000719">
    <property type="entry name" value="Prot_kinase_dom"/>
</dbReference>
<dbReference type="InterPro" id="IPR011009">
    <property type="entry name" value="Kinase-like_dom_sf"/>
</dbReference>
<feature type="region of interest" description="Disordered" evidence="14">
    <location>
        <begin position="577"/>
        <end position="625"/>
    </location>
</feature>
<dbReference type="PANTHER" id="PTHR11042:SF91">
    <property type="entry name" value="EUKARYOTIC TRANSLATION INITIATION FACTOR 2-ALPHA KINASE"/>
    <property type="match status" value="1"/>
</dbReference>
<feature type="binding site" evidence="13">
    <location>
        <position position="482"/>
    </location>
    <ligand>
        <name>ATP</name>
        <dbReference type="ChEBI" id="CHEBI:30616"/>
    </ligand>
</feature>
<protein>
    <recommendedName>
        <fullName evidence="12">PRKR-like endoplasmic reticulum kinase</fullName>
    </recommendedName>
</protein>
<dbReference type="Gene3D" id="2.130.10.10">
    <property type="entry name" value="YVTN repeat-like/Quinoprotein amine dehydrogenase"/>
    <property type="match status" value="1"/>
</dbReference>
<keyword evidence="7" id="KW-0810">Translation regulation</keyword>
<keyword evidence="9" id="KW-0325">Glycoprotein</keyword>
<sequence>MFFEMKFLFIVINFLSFIIYSRSDIPSLPYCHGSEPGLVIVSTLDGKLSALNSIGSLMWTFDTGPGPLLLSNIHNLELTNNGEWIRIIPSLTGGLYKFDGSTVDPIPITTEELLKSSFKYSDDLVVAGSIDVRTYGIGFHSGTVYYECTSLKCSNSDDQRDEDDLLILERMTHTIRAVEPRNGQERWNFSVGLHDIKLSKISCIYSNTDKIDWNVSAILPDGVLKVSFNHNDVKNKWSHVFPSPIVRAWIWSGKNMSEIDLFVPEQTPSIYLGMHEKQLYIHESSLLQNAIVNRRSGTNVVVAESRSIAKIPWKPIGASTTNTEEDSTALSVLNASEYVNGQGFYLHAIMEEQLLCNDSNKNKWLDIEPGEMTYLYYLITPWYWKQLILMTVPLVTAIFVLRNHFKYKQKVIYVEKPVPVEVPTKSVEGDCFEQKDQFSSRYVNQYDTVQCLGKGGFGVVFEVKHKYDDCSYAIKRITLPKKTVSRERVMREVKALAKLEHQNIVRYFCSWIESPPISWQQEYDKQWIKDEDAEPTVTVTHTTKSPPERVKSHSISIDDLLPRFYDSNQVSEISNAIQRQDNDEDDDDSFIVFKDSNGNAQNDSGVTESSVGEKKEQSYSEHLRKKIDWKRPDRKHYSWDYSQSQQIKAPPTEQPVFLYIQMQLCKKDNLKDWLMMNQSRDYKLIINIFSQILDAVDYVHLKGLIHRDLKPSNIFFSLDGKVKVGDFGLVKDSEDAFDLELIKKGSSPYRGHTLDVGTQLYMSPEQFRTNIYDYKVDIYSLGLILFELLVPCSTGMERIKILTDVKKSIYPHWFGEKYANERMLLDNMLCVDPNRRLTTVGIKARPPFSRQDSGFSEDHYRLNNIQKN</sequence>
<keyword evidence="5" id="KW-0256">Endoplasmic reticulum</keyword>
<dbReference type="SMART" id="SM00220">
    <property type="entry name" value="S_TKc"/>
    <property type="match status" value="1"/>
</dbReference>
<keyword evidence="15" id="KW-0732">Signal</keyword>
<evidence type="ECO:0000259" key="16">
    <source>
        <dbReference type="PROSITE" id="PS50011"/>
    </source>
</evidence>
<dbReference type="InterPro" id="IPR015943">
    <property type="entry name" value="WD40/YVTN_repeat-like_dom_sf"/>
</dbReference>
<dbReference type="InterPro" id="IPR008271">
    <property type="entry name" value="Ser/Thr_kinase_AS"/>
</dbReference>
<evidence type="ECO:0000256" key="3">
    <source>
        <dbReference type="ARBA" id="ARBA00022741"/>
    </source>
</evidence>
<dbReference type="Gene3D" id="1.10.510.10">
    <property type="entry name" value="Transferase(Phosphotransferase) domain 1"/>
    <property type="match status" value="1"/>
</dbReference>
<keyword evidence="18" id="KW-1185">Reference proteome</keyword>
<dbReference type="Gene3D" id="3.30.200.20">
    <property type="entry name" value="Phosphorylase Kinase, domain 1"/>
    <property type="match status" value="1"/>
</dbReference>
<evidence type="ECO:0000256" key="12">
    <source>
        <dbReference type="ARBA" id="ARBA00041500"/>
    </source>
</evidence>
<feature type="compositionally biased region" description="Polar residues" evidence="14">
    <location>
        <begin position="596"/>
        <end position="610"/>
    </location>
</feature>
<dbReference type="Pfam" id="PF00069">
    <property type="entry name" value="Pkinase"/>
    <property type="match status" value="2"/>
</dbReference>
<dbReference type="InterPro" id="IPR017441">
    <property type="entry name" value="Protein_kinase_ATP_BS"/>
</dbReference>
<evidence type="ECO:0000256" key="1">
    <source>
        <dbReference type="ARBA" id="ARBA00004115"/>
    </source>
</evidence>
<dbReference type="PROSITE" id="PS50011">
    <property type="entry name" value="PROTEIN_KINASE_DOM"/>
    <property type="match status" value="1"/>
</dbReference>
<dbReference type="PANTHER" id="PTHR11042">
    <property type="entry name" value="EUKARYOTIC TRANSLATION INITIATION FACTOR 2-ALPHA KINASE EIF2-ALPHA KINASE -RELATED"/>
    <property type="match status" value="1"/>
</dbReference>
<evidence type="ECO:0000256" key="8">
    <source>
        <dbReference type="ARBA" id="ARBA00023016"/>
    </source>
</evidence>
<feature type="domain" description="Protein kinase" evidence="16">
    <location>
        <begin position="446"/>
        <end position="848"/>
    </location>
</feature>
<evidence type="ECO:0000256" key="7">
    <source>
        <dbReference type="ARBA" id="ARBA00022845"/>
    </source>
</evidence>
<evidence type="ECO:0000313" key="17">
    <source>
        <dbReference type="EnsemblMetazoa" id="XP_050497494.1"/>
    </source>
</evidence>
<dbReference type="PROSITE" id="PS00107">
    <property type="entry name" value="PROTEIN_KINASE_ATP"/>
    <property type="match status" value="1"/>
</dbReference>
<keyword evidence="4" id="KW-0418">Kinase</keyword>
<dbReference type="EnsemblMetazoa" id="XM_050641537.1">
    <property type="protein sequence ID" value="XP_050497494.1"/>
    <property type="gene ID" value="LOC126878682"/>
</dbReference>
<comment type="subcellular location">
    <subcellularLocation>
        <location evidence="1">Endoplasmic reticulum membrane</location>
        <topology evidence="1">Single-pass type I membrane protein</topology>
    </subcellularLocation>
</comment>
<keyword evidence="8" id="KW-0346">Stress response</keyword>
<dbReference type="SUPFAM" id="SSF56112">
    <property type="entry name" value="Protein kinase-like (PK-like)"/>
    <property type="match status" value="1"/>
</dbReference>
<feature type="signal peptide" evidence="15">
    <location>
        <begin position="1"/>
        <end position="23"/>
    </location>
</feature>
<organism evidence="17 18">
    <name type="scientific">Diabrotica virgifera virgifera</name>
    <name type="common">western corn rootworm</name>
    <dbReference type="NCBI Taxonomy" id="50390"/>
    <lineage>
        <taxon>Eukaryota</taxon>
        <taxon>Metazoa</taxon>
        <taxon>Ecdysozoa</taxon>
        <taxon>Arthropoda</taxon>
        <taxon>Hexapoda</taxon>
        <taxon>Insecta</taxon>
        <taxon>Pterygota</taxon>
        <taxon>Neoptera</taxon>
        <taxon>Endopterygota</taxon>
        <taxon>Coleoptera</taxon>
        <taxon>Polyphaga</taxon>
        <taxon>Cucujiformia</taxon>
        <taxon>Chrysomeloidea</taxon>
        <taxon>Chrysomelidae</taxon>
        <taxon>Galerucinae</taxon>
        <taxon>Diabroticina</taxon>
        <taxon>Diabroticites</taxon>
        <taxon>Diabrotica</taxon>
    </lineage>
</organism>
<name>A0ABM5JHS8_DIAVI</name>
<accession>A0ABM5JHS8</accession>
<feature type="compositionally biased region" description="Basic and acidic residues" evidence="14">
    <location>
        <begin position="611"/>
        <end position="622"/>
    </location>
</feature>
<evidence type="ECO:0000256" key="6">
    <source>
        <dbReference type="ARBA" id="ARBA00022840"/>
    </source>
</evidence>
<keyword evidence="2" id="KW-0808">Transferase</keyword>
<evidence type="ECO:0000313" key="18">
    <source>
        <dbReference type="Proteomes" id="UP001652700"/>
    </source>
</evidence>
<comment type="similarity">
    <text evidence="11">Belongs to the protein kinase superfamily. Ser/Thr protein kinase family. GCN2 subfamily.</text>
</comment>
<evidence type="ECO:0000256" key="11">
    <source>
        <dbReference type="ARBA" id="ARBA00037982"/>
    </source>
</evidence>
<dbReference type="PROSITE" id="PS00108">
    <property type="entry name" value="PROTEIN_KINASE_ST"/>
    <property type="match status" value="1"/>
</dbReference>
<keyword evidence="6 13" id="KW-0067">ATP-binding</keyword>
<evidence type="ECO:0000256" key="2">
    <source>
        <dbReference type="ARBA" id="ARBA00022679"/>
    </source>
</evidence>
<feature type="chain" id="PRO_5045861946" description="PRKR-like endoplasmic reticulum kinase" evidence="15">
    <location>
        <begin position="24"/>
        <end position="868"/>
    </location>
</feature>
<reference evidence="17" key="1">
    <citation type="submission" date="2025-05" db="UniProtKB">
        <authorList>
            <consortium name="EnsemblMetazoa"/>
        </authorList>
    </citation>
    <scope>IDENTIFICATION</scope>
</reference>
<evidence type="ECO:0000256" key="10">
    <source>
        <dbReference type="ARBA" id="ARBA00023230"/>
    </source>
</evidence>
<dbReference type="GeneID" id="126878682"/>
<dbReference type="Proteomes" id="UP001652700">
    <property type="component" value="Unplaced"/>
</dbReference>
<dbReference type="InterPro" id="IPR050339">
    <property type="entry name" value="CC_SR_Kinase"/>
</dbReference>
<evidence type="ECO:0000256" key="14">
    <source>
        <dbReference type="SAM" id="MobiDB-lite"/>
    </source>
</evidence>
<dbReference type="SUPFAM" id="SSF50998">
    <property type="entry name" value="Quinoprotein alcohol dehydrogenase-like"/>
    <property type="match status" value="1"/>
</dbReference>